<keyword evidence="2 5" id="KW-0863">Zinc-finger</keyword>
<dbReference type="PROSITE" id="PS50102">
    <property type="entry name" value="RRM"/>
    <property type="match status" value="2"/>
</dbReference>
<name>A0ABN9VH11_9DINO</name>
<keyword evidence="9" id="KW-1185">Reference proteome</keyword>
<dbReference type="PROSITE" id="PS50199">
    <property type="entry name" value="ZF_RANBP2_2"/>
    <property type="match status" value="4"/>
</dbReference>
<dbReference type="Pfam" id="PF00641">
    <property type="entry name" value="Zn_ribbon_RanBP"/>
    <property type="match status" value="1"/>
</dbReference>
<organism evidence="8 9">
    <name type="scientific">Prorocentrum cordatum</name>
    <dbReference type="NCBI Taxonomy" id="2364126"/>
    <lineage>
        <taxon>Eukaryota</taxon>
        <taxon>Sar</taxon>
        <taxon>Alveolata</taxon>
        <taxon>Dinophyceae</taxon>
        <taxon>Prorocentrales</taxon>
        <taxon>Prorocentraceae</taxon>
        <taxon>Prorocentrum</taxon>
    </lineage>
</organism>
<dbReference type="Gene3D" id="3.30.70.330">
    <property type="match status" value="2"/>
</dbReference>
<comment type="caution">
    <text evidence="8">The sequence shown here is derived from an EMBL/GenBank/DDBJ whole genome shotgun (WGS) entry which is preliminary data.</text>
</comment>
<evidence type="ECO:0000259" key="6">
    <source>
        <dbReference type="PROSITE" id="PS50102"/>
    </source>
</evidence>
<feature type="domain" description="RanBP2-type" evidence="7">
    <location>
        <begin position="383"/>
        <end position="412"/>
    </location>
</feature>
<dbReference type="InterPro" id="IPR001876">
    <property type="entry name" value="Znf_RanBP2"/>
</dbReference>
<evidence type="ECO:0000256" key="5">
    <source>
        <dbReference type="PROSITE-ProRule" id="PRU00322"/>
    </source>
</evidence>
<dbReference type="Proteomes" id="UP001189429">
    <property type="component" value="Unassembled WGS sequence"/>
</dbReference>
<dbReference type="SUPFAM" id="SSF90209">
    <property type="entry name" value="Ran binding protein zinc finger-like"/>
    <property type="match status" value="3"/>
</dbReference>
<accession>A0ABN9VH11</accession>
<evidence type="ECO:0000313" key="9">
    <source>
        <dbReference type="Proteomes" id="UP001189429"/>
    </source>
</evidence>
<feature type="domain" description="RRM" evidence="6">
    <location>
        <begin position="89"/>
        <end position="162"/>
    </location>
</feature>
<dbReference type="Gene3D" id="4.10.1060.10">
    <property type="entry name" value="Zinc finger, RanBP2-type"/>
    <property type="match status" value="5"/>
</dbReference>
<keyword evidence="4" id="KW-0694">RNA-binding</keyword>
<reference evidence="8" key="1">
    <citation type="submission" date="2023-10" db="EMBL/GenBank/DDBJ databases">
        <authorList>
            <person name="Chen Y."/>
            <person name="Shah S."/>
            <person name="Dougan E. K."/>
            <person name="Thang M."/>
            <person name="Chan C."/>
        </authorList>
    </citation>
    <scope>NUCLEOTIDE SEQUENCE [LARGE SCALE GENOMIC DNA]</scope>
</reference>
<dbReference type="PANTHER" id="PTHR23111">
    <property type="entry name" value="ZINC FINGER PROTEIN"/>
    <property type="match status" value="1"/>
</dbReference>
<evidence type="ECO:0000256" key="2">
    <source>
        <dbReference type="ARBA" id="ARBA00022771"/>
    </source>
</evidence>
<evidence type="ECO:0000256" key="4">
    <source>
        <dbReference type="PROSITE-ProRule" id="PRU00176"/>
    </source>
</evidence>
<feature type="domain" description="RanBP2-type" evidence="7">
    <location>
        <begin position="339"/>
        <end position="368"/>
    </location>
</feature>
<sequence length="464" mass="46910">MGFQQKPGDWNCPACGDLQFAKNTACRRHQTKPGDWNCPACGDLQFARNTNCRKCGAGNPAGAGAAGAGGCGGGGGGFGPAAAQGGEKTSLYIRGLPEGLDPQAFQKVIEEYGALKTCKIVGNGVAYVAFQNASEAEWVVTNLDGNIPEGLDVPVKVTYAQASAGAAGGPYNGKGAPVPQATGGVFGGVFGGMMPQPAGGMAMGGGGCMGGMVGGKGCAAMGAGIQTIKKMLMAADMLPGGRWTNNDKTVVVKNLPDDCSDKDLYDMFCPFGPIHCEGVRALHWDDGRSKGTAFVNFVTLEAAVNACAALNNLQLPSGMLLKVYRNEDGGGGGAGGEMKPGDWACPACGDMQFARNANCRKCGTANPSGPPTPGQYGGGPQVMPGDWSCPACGDLQFARNTNCRRCGAGKPADAGGTPGGFGGAPGGFGGGAAFSAGDWNCPACGDHQFARNMQCRKCGTPRPS</sequence>
<feature type="domain" description="RanBP2-type" evidence="7">
    <location>
        <begin position="32"/>
        <end position="61"/>
    </location>
</feature>
<dbReference type="CDD" id="cd00590">
    <property type="entry name" value="RRM_SF"/>
    <property type="match status" value="1"/>
</dbReference>
<feature type="domain" description="RanBP2-type" evidence="7">
    <location>
        <begin position="435"/>
        <end position="464"/>
    </location>
</feature>
<evidence type="ECO:0000259" key="7">
    <source>
        <dbReference type="PROSITE" id="PS50199"/>
    </source>
</evidence>
<evidence type="ECO:0000256" key="3">
    <source>
        <dbReference type="ARBA" id="ARBA00022833"/>
    </source>
</evidence>
<evidence type="ECO:0000256" key="1">
    <source>
        <dbReference type="ARBA" id="ARBA00022723"/>
    </source>
</evidence>
<gene>
    <name evidence="8" type="ORF">PCOR1329_LOCUS57940</name>
</gene>
<keyword evidence="1" id="KW-0479">Metal-binding</keyword>
<dbReference type="SUPFAM" id="SSF54928">
    <property type="entry name" value="RNA-binding domain, RBD"/>
    <property type="match status" value="1"/>
</dbReference>
<dbReference type="PANTHER" id="PTHR23111:SF40">
    <property type="entry name" value="RNA-BINDING PROTEIN INVOLVED IN HETEROCHROMATIN ASSEMBLY-RELATED"/>
    <property type="match status" value="1"/>
</dbReference>
<dbReference type="Pfam" id="PF00076">
    <property type="entry name" value="RRM_1"/>
    <property type="match status" value="2"/>
</dbReference>
<dbReference type="InterPro" id="IPR035979">
    <property type="entry name" value="RBD_domain_sf"/>
</dbReference>
<dbReference type="SMART" id="SM00360">
    <property type="entry name" value="RRM"/>
    <property type="match status" value="2"/>
</dbReference>
<proteinExistence type="predicted"/>
<dbReference type="InterPro" id="IPR000504">
    <property type="entry name" value="RRM_dom"/>
</dbReference>
<feature type="domain" description="RRM" evidence="6">
    <location>
        <begin position="248"/>
        <end position="328"/>
    </location>
</feature>
<evidence type="ECO:0000313" key="8">
    <source>
        <dbReference type="EMBL" id="CAK0872492.1"/>
    </source>
</evidence>
<dbReference type="InterPro" id="IPR036443">
    <property type="entry name" value="Znf_RanBP2_sf"/>
</dbReference>
<dbReference type="EMBL" id="CAUYUJ010017171">
    <property type="protein sequence ID" value="CAK0872492.1"/>
    <property type="molecule type" value="Genomic_DNA"/>
</dbReference>
<dbReference type="InterPro" id="IPR012677">
    <property type="entry name" value="Nucleotide-bd_a/b_plait_sf"/>
</dbReference>
<keyword evidence="3" id="KW-0862">Zinc</keyword>
<dbReference type="SMART" id="SM00547">
    <property type="entry name" value="ZnF_RBZ"/>
    <property type="match status" value="5"/>
</dbReference>
<protein>
    <submittedName>
        <fullName evidence="8">Uncharacterized protein</fullName>
    </submittedName>
</protein>